<feature type="signal peptide" evidence="2">
    <location>
        <begin position="1"/>
        <end position="20"/>
    </location>
</feature>
<dbReference type="InterPro" id="IPR033803">
    <property type="entry name" value="CBD-like_Golvesin-Xly"/>
</dbReference>
<dbReference type="Pfam" id="PF25275">
    <property type="entry name" value="Golvesin_C"/>
    <property type="match status" value="1"/>
</dbReference>
<evidence type="ECO:0000259" key="3">
    <source>
        <dbReference type="Pfam" id="PF25275"/>
    </source>
</evidence>
<evidence type="ECO:0000313" key="4">
    <source>
        <dbReference type="EMBL" id="MEU3555670.1"/>
    </source>
</evidence>
<evidence type="ECO:0000256" key="2">
    <source>
        <dbReference type="SAM" id="SignalP"/>
    </source>
</evidence>
<dbReference type="RefSeq" id="WP_159105540.1">
    <property type="nucleotide sequence ID" value="NZ_BEVZ01000002.1"/>
</dbReference>
<feature type="compositionally biased region" description="Basic and acidic residues" evidence="1">
    <location>
        <begin position="46"/>
        <end position="57"/>
    </location>
</feature>
<feature type="compositionally biased region" description="Low complexity" evidence="1">
    <location>
        <begin position="30"/>
        <end position="41"/>
    </location>
</feature>
<keyword evidence="5" id="KW-1185">Reference proteome</keyword>
<comment type="caution">
    <text evidence="4">The sequence shown here is derived from an EMBL/GenBank/DDBJ whole genome shotgun (WGS) entry which is preliminary data.</text>
</comment>
<evidence type="ECO:0000256" key="1">
    <source>
        <dbReference type="SAM" id="MobiDB-lite"/>
    </source>
</evidence>
<reference evidence="4 5" key="1">
    <citation type="submission" date="2024-06" db="EMBL/GenBank/DDBJ databases">
        <title>The Natural Products Discovery Center: Release of the First 8490 Sequenced Strains for Exploring Actinobacteria Biosynthetic Diversity.</title>
        <authorList>
            <person name="Kalkreuter E."/>
            <person name="Kautsar S.A."/>
            <person name="Yang D."/>
            <person name="Bader C.D."/>
            <person name="Teijaro C.N."/>
            <person name="Fluegel L."/>
            <person name="Davis C.M."/>
            <person name="Simpson J.R."/>
            <person name="Lauterbach L."/>
            <person name="Steele A.D."/>
            <person name="Gui C."/>
            <person name="Meng S."/>
            <person name="Li G."/>
            <person name="Viehrig K."/>
            <person name="Ye F."/>
            <person name="Su P."/>
            <person name="Kiefer A.F."/>
            <person name="Nichols A."/>
            <person name="Cepeda A.J."/>
            <person name="Yan W."/>
            <person name="Fan B."/>
            <person name="Jiang Y."/>
            <person name="Adhikari A."/>
            <person name="Zheng C.-J."/>
            <person name="Schuster L."/>
            <person name="Cowan T.M."/>
            <person name="Smanski M.J."/>
            <person name="Chevrette M.G."/>
            <person name="De Carvalho L.P.S."/>
            <person name="Shen B."/>
        </authorList>
    </citation>
    <scope>NUCLEOTIDE SEQUENCE [LARGE SCALE GENOMIC DNA]</scope>
    <source>
        <strain evidence="4 5">NPDC038104</strain>
    </source>
</reference>
<name>A0ABV2YIW6_9ACTN</name>
<dbReference type="Proteomes" id="UP001550850">
    <property type="component" value="Unassembled WGS sequence"/>
</dbReference>
<accession>A0ABV2YIW6</accession>
<keyword evidence="2" id="KW-0732">Signal</keyword>
<dbReference type="EMBL" id="JBEZUR010000021">
    <property type="protein sequence ID" value="MEU3555670.1"/>
    <property type="molecule type" value="Genomic_DNA"/>
</dbReference>
<feature type="region of interest" description="Disordered" evidence="1">
    <location>
        <begin position="394"/>
        <end position="458"/>
    </location>
</feature>
<gene>
    <name evidence="4" type="ORF">AB0E65_15855</name>
</gene>
<feature type="compositionally biased region" description="Polar residues" evidence="1">
    <location>
        <begin position="423"/>
        <end position="435"/>
    </location>
</feature>
<feature type="chain" id="PRO_5046161202" description="Golvesin/Xly CBD-like domain-containing protein" evidence="2">
    <location>
        <begin position="21"/>
        <end position="1463"/>
    </location>
</feature>
<evidence type="ECO:0000313" key="5">
    <source>
        <dbReference type="Proteomes" id="UP001550850"/>
    </source>
</evidence>
<organism evidence="4 5">
    <name type="scientific">Streptomyces fragilis</name>
    <dbReference type="NCBI Taxonomy" id="67301"/>
    <lineage>
        <taxon>Bacteria</taxon>
        <taxon>Bacillati</taxon>
        <taxon>Actinomycetota</taxon>
        <taxon>Actinomycetes</taxon>
        <taxon>Kitasatosporales</taxon>
        <taxon>Streptomycetaceae</taxon>
        <taxon>Streptomyces</taxon>
    </lineage>
</organism>
<proteinExistence type="predicted"/>
<feature type="region of interest" description="Disordered" evidence="1">
    <location>
        <begin position="30"/>
        <end position="57"/>
    </location>
</feature>
<sequence>MKPRRWKAWLAVTTASGALSGLLGGAAWSAAPEPARTTAAEGSEGTADRSEVPPQEREELLGENYRQSSDVAWTTTGDAQGFHLLTATEKSGYSWKTLASLAEPGFDADQWIGNVCVTGSGKRAVVVYAPRTFTNEPRLLARGGFTAVVDLTSGVVTKLKVNASLSYYNPGCGTGEEAVLTQSPGEDKHRTRLVRVNTETGKTSPPVTVDGQITSSAPAGNGTVVGAAGRDLVEIDEHGAKKRLVTARTVPYRIAKDRQGGYVYLERVQRDSLKQQETALVQRWADEKVSRLGKGPLADTGLTRRGGQVYLTGSVKPEGELPASVMHLPHARKDAVLSTRGEVVVQRTVWADGKGSPKYLHPETATAARSVNLDVTVRDSGKGVDFTVLPMKERSQGWESSRVRSPALESGKTDRKTVEGAQRTASATAGSSTEIVESERTCSVPRSDPRNQAMQPKPRQVEWAVNKAITGKLNIGASRAANWKNLGMPAYAPQTLFSNPQLVDGGRVPAQVMLGVTAQESNMWQAARSAVPGVTGNPLIGNYYGIDYYDGNTANDWNVDWSEADCGYGVTQVTDHMRLSGREHGKGGSAWDYQMQRAVALDYAANIAAGLQILVSKWNETRRAQMVVHDGDPSKLENWFFALWAYNSGFYPNVNGNEPWGVGWTNNPANPEWDAGRTPFMEDRLGNEDASAAARPQHWPYPEKVLGFAAHPPAYLESPGTMVAAFRAAWWNGKTGDATIDGSALQNRAKVKPPEDLFCGPYNACEPSKISDGAENEVGQGPCTRSDYHCWWHQSVSWKTDCSYSCGNEFFRFTSPDYDAEQADGTAYPPKCSRSGLPSGAKIIDDVPQGTPSVRPGCGNTDWTNAGTFSIDFGDGEYGSAHDGTQTPVWPSKVDLHQLGAGFGGHFYFGHTRSDDDKGQRLKMTASWTLNEAVNGPARIWVHLPDHGAQAKYAKYQVQTSKGVKSRTLDQNGSSNRWVSIGAFMFNGKPKVSLSTITPDGTGEKDVAYDAVAVEPISGRYVERSLTAAAIFDPNQNLDSNMLELMYTPLRTMRTLYDWGIGLSYKGRLWSNTEADTMGITGAARCPTATAVGECSGQRTYDAAKRWYDDIVAGGHTPRSDGSAPAMSIPVWMAMSNKRPDPAQPASVALQDENSYKIKSEVDVSFIVDDSTGKIIQGSQSSGHRVRVGNAHLPHFVTEIMEAIEDDYGIPKPKIDYMTYDALEYGRDELAQPFADGDTPGQAYFPHMRGAHFNADNTCVNIRAVGGGVHGYRPMVANRHVNDNVKAWADRVRNHLETNIGVRTFADEVYALFFKNSGDTNTFGTLIGNAPPIWQDIAAEFCADGSVRPSHVEENIEATPRNGIVFQSHMPDLYLYVDDRMTDNLGRPSSGRIHGGNWKSFGALPILDPNAYGDCHVRDRGSSGNPWGIDPPVPLIGDGPGERPNSVFHCDAPGIVYKEHFTP</sequence>
<protein>
    <recommendedName>
        <fullName evidence="3">Golvesin/Xly CBD-like domain-containing protein</fullName>
    </recommendedName>
</protein>
<feature type="domain" description="Golvesin/Xly CBD-like" evidence="3">
    <location>
        <begin position="920"/>
        <end position="1014"/>
    </location>
</feature>